<dbReference type="EC" id="3.1.3.89" evidence="8"/>
<comment type="catalytic activity">
    <reaction evidence="1">
        <text>a 2'-deoxyribonucleoside 5'-phosphate + H2O = a 2'-deoxyribonucleoside + phosphate</text>
        <dbReference type="Rhea" id="RHEA:36167"/>
        <dbReference type="ChEBI" id="CHEBI:15377"/>
        <dbReference type="ChEBI" id="CHEBI:18274"/>
        <dbReference type="ChEBI" id="CHEBI:43474"/>
        <dbReference type="ChEBI" id="CHEBI:65317"/>
        <dbReference type="EC" id="3.1.3.89"/>
    </reaction>
</comment>
<dbReference type="VEuPathDB" id="FungiDB:Malapachy_2127"/>
<comment type="cofactor">
    <cofactor evidence="3">
        <name>Co(2+)</name>
        <dbReference type="ChEBI" id="CHEBI:48828"/>
    </cofactor>
</comment>
<sequence>MPTPGAMRTASAVPDRWSCACLNVRIAGTATPENDTQWPWKVTLDERQGLSMSLPSLIKTATVQPRDGHEQEHAPLTSVQCGICHQSVFLAQYPTDEAESDMWTHPVDKTVWVSSACLQNEAIESRKSQSQFSDLFNVVLPISHAQSEATMLLEIPTTELQNVPSFLPAISTQVWEQMVPSKASADVTQDLLQHAQTSLEMRRSALVQDIQEFIQAKQKELQSLWERSVTDVKTVLESIDMVPKPVTSQLHASPAKPASAAPTTGPQNMFAKRHITNDASDLSKTMGGLSMSLSRMGRDPRSVQTTPTKPLSREVSMERRTMEEMEEQTIRKSMHSRKVMFTQHESEEDVAHEEHETGEEDHVFDIDEDLEAKHLSDDKAPAVLEPPVATEEERPIKDELATSLLHSGMATSFSAIPQTMEWQKKREDTHLRGPYDLADPSYMARTLHPQDTKRESSKAPLLHPDHDEDLALAGAALANAPSHRRMHPMPAMPLAASKNMHSASVAWRQRSANHDDTLTLARSVPSHSAMPIHKPAPQRDVYYGLDREPKTSLPYHEKRMVPSLLKAVRAQRTPSSQGLTMPTTDRRSVTQTTRTTGFRVPNTHMAAEETMQAQRARAAPQGSTTIDLPPLPEVPSTHIRLDPSPELAPRAIENLQFTCTDTDDKTLNKLLYFMHYLQNLKLLKRTGWYHHNVPAPESIADHMYRMAVLAMLLEDDKVDVRKCVMMALVHDLAEALVGDLTPLCKVDKEDKQRRELKAIQFLTQDLLGDTHASQWLLTLWNEYEHRSSAEAKIVKDLDCFELCLQAYEYEKAHGIKDLQPFWDGAAPKVAHPEIQQWMDALLRKRRALWHTRGLSYSDST</sequence>
<evidence type="ECO:0000256" key="3">
    <source>
        <dbReference type="ARBA" id="ARBA00001941"/>
    </source>
</evidence>
<dbReference type="Proteomes" id="UP000037751">
    <property type="component" value="Unassembled WGS sequence"/>
</dbReference>
<dbReference type="OrthoDB" id="10254258at2759"/>
<evidence type="ECO:0000256" key="7">
    <source>
        <dbReference type="ARBA" id="ARBA00011738"/>
    </source>
</evidence>
<evidence type="ECO:0000256" key="5">
    <source>
        <dbReference type="ARBA" id="ARBA00004074"/>
    </source>
</evidence>
<accession>A0A0M9VQ82</accession>
<evidence type="ECO:0000256" key="13">
    <source>
        <dbReference type="SAM" id="MobiDB-lite"/>
    </source>
</evidence>
<dbReference type="SMART" id="SM00471">
    <property type="entry name" value="HDc"/>
    <property type="match status" value="1"/>
</dbReference>
<feature type="compositionally biased region" description="Polar residues" evidence="13">
    <location>
        <begin position="572"/>
        <end position="592"/>
    </location>
</feature>
<feature type="region of interest" description="Disordered" evidence="13">
    <location>
        <begin position="569"/>
        <end position="592"/>
    </location>
</feature>
<comment type="cofactor">
    <cofactor evidence="4">
        <name>Mg(2+)</name>
        <dbReference type="ChEBI" id="CHEBI:18420"/>
    </cofactor>
</comment>
<keyword evidence="12" id="KW-0170">Cobalt</keyword>
<evidence type="ECO:0000256" key="6">
    <source>
        <dbReference type="ARBA" id="ARBA00009999"/>
    </source>
</evidence>
<reference evidence="15 16" key="1">
    <citation type="submission" date="2015-07" db="EMBL/GenBank/DDBJ databases">
        <title>Draft Genome Sequence of Malassezia furfur CBS1878 and Malassezia pachydermatis CBS1879.</title>
        <authorList>
            <person name="Triana S."/>
            <person name="Ohm R."/>
            <person name="Gonzalez A."/>
            <person name="DeCock H."/>
            <person name="Restrepo S."/>
            <person name="Celis A."/>
        </authorList>
    </citation>
    <scope>NUCLEOTIDE SEQUENCE [LARGE SCALE GENOMIC DNA]</scope>
    <source>
        <strain evidence="15 16">CBS 1879</strain>
    </source>
</reference>
<evidence type="ECO:0000256" key="1">
    <source>
        <dbReference type="ARBA" id="ARBA00001638"/>
    </source>
</evidence>
<dbReference type="EMBL" id="LGAV01000002">
    <property type="protein sequence ID" value="KOS15243.1"/>
    <property type="molecule type" value="Genomic_DNA"/>
</dbReference>
<evidence type="ECO:0000256" key="2">
    <source>
        <dbReference type="ARBA" id="ARBA00001936"/>
    </source>
</evidence>
<evidence type="ECO:0000313" key="16">
    <source>
        <dbReference type="Proteomes" id="UP000037751"/>
    </source>
</evidence>
<dbReference type="InterPro" id="IPR003607">
    <property type="entry name" value="HD/PDEase_dom"/>
</dbReference>
<dbReference type="Gene3D" id="1.10.3210.10">
    <property type="entry name" value="Hypothetical protein af1432"/>
    <property type="match status" value="1"/>
</dbReference>
<evidence type="ECO:0000256" key="11">
    <source>
        <dbReference type="ARBA" id="ARBA00022842"/>
    </source>
</evidence>
<comment type="caution">
    <text evidence="15">The sequence shown here is derived from an EMBL/GenBank/DDBJ whole genome shotgun (WGS) entry which is preliminary data.</text>
</comment>
<dbReference type="InterPro" id="IPR006674">
    <property type="entry name" value="HD_domain"/>
</dbReference>
<dbReference type="GO" id="GO:0002953">
    <property type="term" value="F:5'-deoxynucleotidase activity"/>
    <property type="evidence" value="ECO:0007669"/>
    <property type="project" value="UniProtKB-EC"/>
</dbReference>
<dbReference type="Pfam" id="PF13023">
    <property type="entry name" value="HD_3"/>
    <property type="match status" value="1"/>
</dbReference>
<evidence type="ECO:0000256" key="12">
    <source>
        <dbReference type="ARBA" id="ARBA00023285"/>
    </source>
</evidence>
<keyword evidence="10" id="KW-0378">Hydrolase</keyword>
<evidence type="ECO:0000256" key="4">
    <source>
        <dbReference type="ARBA" id="ARBA00001946"/>
    </source>
</evidence>
<dbReference type="STRING" id="77020.A0A0M9VQ82"/>
<comment type="function">
    <text evidence="5">Catalyzes the dephosphorylation of the nucleoside 5'-monophosphates deoxyadenosine monophosphate (dAMP), deoxycytidine monophosphate (dCMP), deoxyguanosine monophosphate (dGMP) and deoxythymidine monophosphate (dTMP).</text>
</comment>
<keyword evidence="9" id="KW-0479">Metal-binding</keyword>
<name>A0A0M9VQ82_9BASI</name>
<feature type="compositionally biased region" description="Low complexity" evidence="13">
    <location>
        <begin position="252"/>
        <end position="262"/>
    </location>
</feature>
<dbReference type="PANTHER" id="PTHR11845">
    <property type="entry name" value="5'-DEOXYNUCLEOTIDASE HDDC2"/>
    <property type="match status" value="1"/>
</dbReference>
<dbReference type="GO" id="GO:0046872">
    <property type="term" value="F:metal ion binding"/>
    <property type="evidence" value="ECO:0007669"/>
    <property type="project" value="UniProtKB-KW"/>
</dbReference>
<dbReference type="PANTHER" id="PTHR11845:SF13">
    <property type="entry name" value="5'-DEOXYNUCLEOTIDASE HDDC2"/>
    <property type="match status" value="1"/>
</dbReference>
<feature type="domain" description="HD/PDEase" evidence="14">
    <location>
        <begin position="695"/>
        <end position="812"/>
    </location>
</feature>
<keyword evidence="16" id="KW-1185">Reference proteome</keyword>
<comment type="subunit">
    <text evidence="7">Homodimer.</text>
</comment>
<comment type="similarity">
    <text evidence="6">Belongs to the HDDC2 family.</text>
</comment>
<comment type="cofactor">
    <cofactor evidence="2">
        <name>Mn(2+)</name>
        <dbReference type="ChEBI" id="CHEBI:29035"/>
    </cofactor>
</comment>
<evidence type="ECO:0000313" key="15">
    <source>
        <dbReference type="EMBL" id="KOS15243.1"/>
    </source>
</evidence>
<dbReference type="RefSeq" id="XP_017992875.1">
    <property type="nucleotide sequence ID" value="XM_018136619.1"/>
</dbReference>
<evidence type="ECO:0000259" key="14">
    <source>
        <dbReference type="SMART" id="SM00471"/>
    </source>
</evidence>
<feature type="region of interest" description="Disordered" evidence="13">
    <location>
        <begin position="247"/>
        <end position="315"/>
    </location>
</feature>
<dbReference type="AlphaFoldDB" id="A0A0M9VQ82"/>
<organism evidence="15 16">
    <name type="scientific">Malassezia pachydermatis</name>
    <dbReference type="NCBI Taxonomy" id="77020"/>
    <lineage>
        <taxon>Eukaryota</taxon>
        <taxon>Fungi</taxon>
        <taxon>Dikarya</taxon>
        <taxon>Basidiomycota</taxon>
        <taxon>Ustilaginomycotina</taxon>
        <taxon>Malasseziomycetes</taxon>
        <taxon>Malasseziales</taxon>
        <taxon>Malasseziaceae</taxon>
        <taxon>Malassezia</taxon>
    </lineage>
</organism>
<dbReference type="GeneID" id="28728494"/>
<evidence type="ECO:0000256" key="9">
    <source>
        <dbReference type="ARBA" id="ARBA00022723"/>
    </source>
</evidence>
<dbReference type="InterPro" id="IPR039356">
    <property type="entry name" value="YfbR/HDDC2"/>
</dbReference>
<dbReference type="GO" id="GO:0009159">
    <property type="term" value="P:deoxyribonucleoside monophosphate catabolic process"/>
    <property type="evidence" value="ECO:0007669"/>
    <property type="project" value="UniProtKB-ARBA"/>
</dbReference>
<dbReference type="FunFam" id="1.10.3210.10:FF:000011">
    <property type="entry name" value="HD domain-containing protein 2"/>
    <property type="match status" value="1"/>
</dbReference>
<protein>
    <recommendedName>
        <fullName evidence="8">5'-deoxynucleotidase</fullName>
        <ecNumber evidence="8">3.1.3.89</ecNumber>
    </recommendedName>
</protein>
<evidence type="ECO:0000256" key="10">
    <source>
        <dbReference type="ARBA" id="ARBA00022801"/>
    </source>
</evidence>
<dbReference type="SUPFAM" id="SSF109604">
    <property type="entry name" value="HD-domain/PDEase-like"/>
    <property type="match status" value="1"/>
</dbReference>
<gene>
    <name evidence="15" type="ORF">Malapachy_2127</name>
</gene>
<dbReference type="GO" id="GO:0005737">
    <property type="term" value="C:cytoplasm"/>
    <property type="evidence" value="ECO:0007669"/>
    <property type="project" value="TreeGrafter"/>
</dbReference>
<keyword evidence="11" id="KW-0460">Magnesium</keyword>
<evidence type="ECO:0000256" key="8">
    <source>
        <dbReference type="ARBA" id="ARBA00012964"/>
    </source>
</evidence>
<proteinExistence type="inferred from homology"/>